<feature type="signal peptide" evidence="1">
    <location>
        <begin position="1"/>
        <end position="23"/>
    </location>
</feature>
<reference evidence="2" key="1">
    <citation type="submission" date="2021-04" db="EMBL/GenBank/DDBJ databases">
        <title>Sinoanaerobacter chloroacetimidivorans sp. nov., an obligate anaerobic bacterium isolated from anaerobic sludge.</title>
        <authorList>
            <person name="Bao Y."/>
        </authorList>
    </citation>
    <scope>NUCLEOTIDE SEQUENCE</scope>
    <source>
        <strain evidence="2">BAD-6</strain>
    </source>
</reference>
<name>A0A8J7W340_9FIRM</name>
<feature type="chain" id="PRO_5039424368" evidence="1">
    <location>
        <begin position="24"/>
        <end position="314"/>
    </location>
</feature>
<dbReference type="Proteomes" id="UP000675664">
    <property type="component" value="Unassembled WGS sequence"/>
</dbReference>
<comment type="caution">
    <text evidence="2">The sequence shown here is derived from an EMBL/GenBank/DDBJ whole genome shotgun (WGS) entry which is preliminary data.</text>
</comment>
<dbReference type="EMBL" id="JAGSND010000014">
    <property type="protein sequence ID" value="MBR0599599.1"/>
    <property type="molecule type" value="Genomic_DNA"/>
</dbReference>
<organism evidence="2 3">
    <name type="scientific">Sinanaerobacter chloroacetimidivorans</name>
    <dbReference type="NCBI Taxonomy" id="2818044"/>
    <lineage>
        <taxon>Bacteria</taxon>
        <taxon>Bacillati</taxon>
        <taxon>Bacillota</taxon>
        <taxon>Clostridia</taxon>
        <taxon>Peptostreptococcales</taxon>
        <taxon>Anaerovoracaceae</taxon>
        <taxon>Sinanaerobacter</taxon>
    </lineage>
</organism>
<keyword evidence="3" id="KW-1185">Reference proteome</keyword>
<proteinExistence type="predicted"/>
<evidence type="ECO:0000313" key="3">
    <source>
        <dbReference type="Proteomes" id="UP000675664"/>
    </source>
</evidence>
<accession>A0A8J7W340</accession>
<reference evidence="2" key="2">
    <citation type="submission" date="2021-04" db="EMBL/GenBank/DDBJ databases">
        <authorList>
            <person name="Liu J."/>
        </authorList>
    </citation>
    <scope>NUCLEOTIDE SEQUENCE</scope>
    <source>
        <strain evidence="2">BAD-6</strain>
    </source>
</reference>
<evidence type="ECO:0000256" key="1">
    <source>
        <dbReference type="SAM" id="SignalP"/>
    </source>
</evidence>
<dbReference type="AlphaFoldDB" id="A0A8J7W340"/>
<gene>
    <name evidence="2" type="ORF">KCX82_17070</name>
</gene>
<evidence type="ECO:0000313" key="2">
    <source>
        <dbReference type="EMBL" id="MBR0599599.1"/>
    </source>
</evidence>
<dbReference type="RefSeq" id="WP_227019733.1">
    <property type="nucleotide sequence ID" value="NZ_JAGSND010000014.1"/>
</dbReference>
<keyword evidence="1" id="KW-0732">Signal</keyword>
<protein>
    <submittedName>
        <fullName evidence="2">Uncharacterized protein</fullName>
    </submittedName>
</protein>
<sequence>MNKLFPIILALILLLSMNAQVFAAATNNDSDTTPIIRSENYDHIIDTTEIMSFLEKIDNKEKRDILEAYFFMPVTVTESNNKAPIDTAKVSQEAKELANLSVADLKLKYKSLMKQKVKEIKYSENVLATPYMKEYLQQNEPDLVNSLHDKWADSETVISNNIEFDTTNEFSTMSIVPMNYYKALSYDSLAVTVLWASCNVDWNYDSSTKKITSLLPTTNFWYTGVSPWYHILDPQGLYKNTQFIKPNSTGDRGFVQKGRLILWQDGGAYTPISMFKFNLVFSPSATTTSKMLLNDTGCPPTNIVADPVNWGGGY</sequence>